<evidence type="ECO:0000313" key="2">
    <source>
        <dbReference type="EMBL" id="SEB65289.1"/>
    </source>
</evidence>
<accession>A0A1H4L3D8</accession>
<proteinExistence type="predicted"/>
<dbReference type="AlphaFoldDB" id="A0A1H4L3D8"/>
<evidence type="ECO:0000256" key="1">
    <source>
        <dbReference type="SAM" id="SignalP"/>
    </source>
</evidence>
<dbReference type="RefSeq" id="WP_074652999.1">
    <property type="nucleotide sequence ID" value="NZ_FNSD01000001.1"/>
</dbReference>
<dbReference type="EMBL" id="FNSD01000001">
    <property type="protein sequence ID" value="SEB65289.1"/>
    <property type="molecule type" value="Genomic_DNA"/>
</dbReference>
<evidence type="ECO:0000313" key="3">
    <source>
        <dbReference type="Proteomes" id="UP000182409"/>
    </source>
</evidence>
<dbReference type="Gene3D" id="1.20.120.450">
    <property type="entry name" value="dinb family like domain"/>
    <property type="match status" value="1"/>
</dbReference>
<dbReference type="SUPFAM" id="SSF109854">
    <property type="entry name" value="DinB/YfiT-like putative metalloenzymes"/>
    <property type="match status" value="1"/>
</dbReference>
<evidence type="ECO:0008006" key="4">
    <source>
        <dbReference type="Google" id="ProtNLM"/>
    </source>
</evidence>
<organism evidence="2 3">
    <name type="scientific">Terriglobus roseus</name>
    <dbReference type="NCBI Taxonomy" id="392734"/>
    <lineage>
        <taxon>Bacteria</taxon>
        <taxon>Pseudomonadati</taxon>
        <taxon>Acidobacteriota</taxon>
        <taxon>Terriglobia</taxon>
        <taxon>Terriglobales</taxon>
        <taxon>Acidobacteriaceae</taxon>
        <taxon>Terriglobus</taxon>
    </lineage>
</organism>
<protein>
    <recommendedName>
        <fullName evidence="4">DinB-like domain-containing protein</fullName>
    </recommendedName>
</protein>
<feature type="signal peptide" evidence="1">
    <location>
        <begin position="1"/>
        <end position="20"/>
    </location>
</feature>
<dbReference type="OrthoDB" id="120106at2"/>
<feature type="chain" id="PRO_5010300040" description="DinB-like domain-containing protein" evidence="1">
    <location>
        <begin position="21"/>
        <end position="188"/>
    </location>
</feature>
<dbReference type="InterPro" id="IPR034660">
    <property type="entry name" value="DinB/YfiT-like"/>
</dbReference>
<reference evidence="2 3" key="1">
    <citation type="submission" date="2016-10" db="EMBL/GenBank/DDBJ databases">
        <authorList>
            <person name="de Groot N.N."/>
        </authorList>
    </citation>
    <scope>NUCLEOTIDE SEQUENCE [LARGE SCALE GENOMIC DNA]</scope>
    <source>
        <strain evidence="2 3">AB35.6</strain>
    </source>
</reference>
<gene>
    <name evidence="2" type="ORF">SAMN05443244_1457</name>
</gene>
<keyword evidence="1" id="KW-0732">Signal</keyword>
<name>A0A1H4L3D8_9BACT</name>
<sequence>MNRFIAALTTAALCTGIAVAQAPPAGGPPPPPPPEKGSVPAMISEAVANYTQIKTIILASAEKMPAENYSFKPTPEIRSYGELFTHVAQTQNALCAAPGSGRPAPVTATAKDAILTALKASFDLCDAAYAKVTADNATEISGAGFMRGSKLGMIGKNVAHDNEMYGQMVVYMRMKGIVPPSTALRGRM</sequence>
<dbReference type="Proteomes" id="UP000182409">
    <property type="component" value="Unassembled WGS sequence"/>
</dbReference>